<dbReference type="RefSeq" id="WP_266283447.1">
    <property type="nucleotide sequence ID" value="NZ_JAPKNF010000003.1"/>
</dbReference>
<dbReference type="EMBL" id="JAUSWJ010000001">
    <property type="protein sequence ID" value="MDQ0518033.1"/>
    <property type="molecule type" value="Genomic_DNA"/>
</dbReference>
<gene>
    <name evidence="2" type="ORF">QO015_003646</name>
</gene>
<keyword evidence="3" id="KW-1185">Reference proteome</keyword>
<evidence type="ECO:0000259" key="1">
    <source>
        <dbReference type="Pfam" id="PF06568"/>
    </source>
</evidence>
<accession>A0ABU0MAP0</accession>
<dbReference type="Proteomes" id="UP001223743">
    <property type="component" value="Unassembled WGS sequence"/>
</dbReference>
<comment type="caution">
    <text evidence="2">The sequence shown here is derived from an EMBL/GenBank/DDBJ whole genome shotgun (WGS) entry which is preliminary data.</text>
</comment>
<name>A0ABU0MAP0_9HYPH</name>
<sequence length="48" mass="5712">MNIVKNFKNWRKYKETYGELVRLNNRELADMGIQRGDIDHVARRAAGY</sequence>
<organism evidence="2 3">
    <name type="scientific">Kaistia geumhonensis</name>
    <dbReference type="NCBI Taxonomy" id="410839"/>
    <lineage>
        <taxon>Bacteria</taxon>
        <taxon>Pseudomonadati</taxon>
        <taxon>Pseudomonadota</taxon>
        <taxon>Alphaproteobacteria</taxon>
        <taxon>Hyphomicrobiales</taxon>
        <taxon>Kaistiaceae</taxon>
        <taxon>Kaistia</taxon>
    </lineage>
</organism>
<dbReference type="InterPro" id="IPR009506">
    <property type="entry name" value="YjiS-like"/>
</dbReference>
<evidence type="ECO:0000313" key="3">
    <source>
        <dbReference type="Proteomes" id="UP001223743"/>
    </source>
</evidence>
<protein>
    <submittedName>
        <fullName evidence="2">Uncharacterized protein YjiS (DUF1127 family)</fullName>
    </submittedName>
</protein>
<evidence type="ECO:0000313" key="2">
    <source>
        <dbReference type="EMBL" id="MDQ0518033.1"/>
    </source>
</evidence>
<dbReference type="Pfam" id="PF06568">
    <property type="entry name" value="YjiS-like"/>
    <property type="match status" value="1"/>
</dbReference>
<reference evidence="2 3" key="1">
    <citation type="submission" date="2023-07" db="EMBL/GenBank/DDBJ databases">
        <title>Genomic Encyclopedia of Type Strains, Phase IV (KMG-IV): sequencing the most valuable type-strain genomes for metagenomic binning, comparative biology and taxonomic classification.</title>
        <authorList>
            <person name="Goeker M."/>
        </authorList>
    </citation>
    <scope>NUCLEOTIDE SEQUENCE [LARGE SCALE GENOMIC DNA]</scope>
    <source>
        <strain evidence="2 3">B1-1</strain>
    </source>
</reference>
<feature type="domain" description="YjiS-like" evidence="1">
    <location>
        <begin position="4"/>
        <end position="39"/>
    </location>
</feature>
<proteinExistence type="predicted"/>